<evidence type="ECO:0000256" key="8">
    <source>
        <dbReference type="ARBA" id="ARBA00022840"/>
    </source>
</evidence>
<evidence type="ECO:0000256" key="3">
    <source>
        <dbReference type="ARBA" id="ARBA00022741"/>
    </source>
</evidence>
<evidence type="ECO:0000256" key="1">
    <source>
        <dbReference type="ARBA" id="ARBA00009922"/>
    </source>
</evidence>
<dbReference type="PROSITE" id="PS51198">
    <property type="entry name" value="UVRD_HELICASE_ATP_BIND"/>
    <property type="match status" value="1"/>
</dbReference>
<dbReference type="InterPro" id="IPR027417">
    <property type="entry name" value="P-loop_NTPase"/>
</dbReference>
<dbReference type="GO" id="GO:0003677">
    <property type="term" value="F:DNA binding"/>
    <property type="evidence" value="ECO:0007669"/>
    <property type="project" value="UniProtKB-KW"/>
</dbReference>
<dbReference type="InterPro" id="IPR038726">
    <property type="entry name" value="PDDEXK_AddAB-type"/>
</dbReference>
<comment type="similarity">
    <text evidence="1">Belongs to the helicase family. UvrD subfamily.</text>
</comment>
<dbReference type="Gene3D" id="1.10.10.160">
    <property type="match status" value="1"/>
</dbReference>
<dbReference type="Pfam" id="PF00580">
    <property type="entry name" value="UvrD-helicase"/>
    <property type="match status" value="1"/>
</dbReference>
<keyword evidence="11" id="KW-0413">Isomerase</keyword>
<sequence>MSLLDNLNPEQLAAVKHQDGPLLIVAGAGTGKTTVITRRLAYLIERRLAAPEEILALTFTEKAAGEMSGRVEALLPYGYFDLWISTFHGFAERLLKEHGLSIGLPVDFKLLNEFEQWALVKKNLEKFELDYYRPLGNPTKFIHALLKHFSRAKDEDLSPEQYLEYADGLKQNLDGMLGGSSGLSLRGASEAKRNERRGNLRLDTTNQRLLRPAEAGLAMTDQQETARINEVANAYHVYQQLLLDNNALDFGDLINYALKLFRSRPAILEKYRGQFKYLLLDEFQDTNWAQYELIKILAAPWNNLVVVGDDDQSIFRFRGASMSNILQFTQDYPRTKKIFLTANYRSCQNILGLSYDFIKQNNPNRLEWQLESQKSKVSAQGGSASGGKSQKLNKKLIAENKGRGVIEVIQGQDLAEEVKLAADKIIELKNKAGADGAHPSWNDFAILIRANDSARDFMAEFARRSLPYIFGAARGLYLKPVIMDAIAYFKLLDNYHESAAVWRMLNLPIYNFSDTELVNFNHLAEKKALSLFEVLNRAAVLKFSAELQEKIKPFLAMVARHTALAREKTASEIFLAFMNDSGYLKYLAEQSDASHLEEPHTQGDERSIISGKRLERRIIDSSLPAAAQNDKGAESAEQKSLENISLLNQFLKRIRSFESSTDDKSVKSFLAELNLELEAGEAGSLAADLEAGPEAIKILTVHGAKGLEFRYVFIANLVDKRFPAVARSEPINLPDALVREILPAGDAQLEEERRLFYVAMTRAKQSLYFSWARDYGGLREKKPSRFLVELRLVEKVKANICHFRAGGPPAGRAGNPEISSLGKTVAVLDPRAKLEDDKLNNIPSHFSYSHLAAYSHCPYQYRFAHVLKIPVRGKEQFSFGKTLHATLQKLFLLLNEKKGLGQADLFGERTSPQPSPSPGEGVLPLTKGEIKEGVNITLEEILKLYEQSWIDDWYESKQKKQERKEQGREILKVFYEKHRGRWPEVLCLEKSFNLKIACPEPGPGADGEKFYIMRGTIDRIDKIGPAAGSASSPRPDFVVSAPSNELGIKAEQADGLKLVDYKTGRVKETLSFEDKEQLFIYQLAAAELFKQPVSGLAFYYLENNSEIEFIGQARDLEKIKAKIIAAIEAIGRGEFPPKPGQICAWCDFRGICEYRQ</sequence>
<keyword evidence="2" id="KW-0540">Nuclease</keyword>
<feature type="domain" description="UvrD-like helicase C-terminal" evidence="17">
    <location>
        <begin position="375"/>
        <end position="706"/>
    </location>
</feature>
<dbReference type="GO" id="GO:0043138">
    <property type="term" value="F:3'-5' DNA helicase activity"/>
    <property type="evidence" value="ECO:0007669"/>
    <property type="project" value="UniProtKB-EC"/>
</dbReference>
<evidence type="ECO:0000256" key="12">
    <source>
        <dbReference type="ARBA" id="ARBA00034617"/>
    </source>
</evidence>
<dbReference type="PANTHER" id="PTHR11070:SF2">
    <property type="entry name" value="ATP-DEPENDENT DNA HELICASE SRS2"/>
    <property type="match status" value="1"/>
</dbReference>
<reference evidence="18 19" key="1">
    <citation type="journal article" date="2016" name="Nat. Commun.">
        <title>Thousands of microbial genomes shed light on interconnected biogeochemical processes in an aquifer system.</title>
        <authorList>
            <person name="Anantharaman K."/>
            <person name="Brown C.T."/>
            <person name="Hug L.A."/>
            <person name="Sharon I."/>
            <person name="Castelle C.J."/>
            <person name="Probst A.J."/>
            <person name="Thomas B.C."/>
            <person name="Singh A."/>
            <person name="Wilkins M.J."/>
            <person name="Karaoz U."/>
            <person name="Brodie E.L."/>
            <person name="Williams K.H."/>
            <person name="Hubbard S.S."/>
            <person name="Banfield J.F."/>
        </authorList>
    </citation>
    <scope>NUCLEOTIDE SEQUENCE [LARGE SCALE GENOMIC DNA]</scope>
</reference>
<dbReference type="InterPro" id="IPR000212">
    <property type="entry name" value="DNA_helicase_UvrD/REP"/>
</dbReference>
<proteinExistence type="inferred from homology"/>
<dbReference type="InterPro" id="IPR014016">
    <property type="entry name" value="UvrD-like_ATP-bd"/>
</dbReference>
<evidence type="ECO:0000256" key="10">
    <source>
        <dbReference type="ARBA" id="ARBA00023204"/>
    </source>
</evidence>
<evidence type="ECO:0000256" key="14">
    <source>
        <dbReference type="ARBA" id="ARBA00048988"/>
    </source>
</evidence>
<keyword evidence="6 15" id="KW-0347">Helicase</keyword>
<evidence type="ECO:0000313" key="19">
    <source>
        <dbReference type="Proteomes" id="UP000178783"/>
    </source>
</evidence>
<evidence type="ECO:0000256" key="13">
    <source>
        <dbReference type="ARBA" id="ARBA00034808"/>
    </source>
</evidence>
<dbReference type="CDD" id="cd17932">
    <property type="entry name" value="DEXQc_UvrD"/>
    <property type="match status" value="1"/>
</dbReference>
<evidence type="ECO:0000256" key="2">
    <source>
        <dbReference type="ARBA" id="ARBA00022722"/>
    </source>
</evidence>
<evidence type="ECO:0000259" key="16">
    <source>
        <dbReference type="PROSITE" id="PS51198"/>
    </source>
</evidence>
<dbReference type="InterPro" id="IPR014017">
    <property type="entry name" value="DNA_helicase_UvrD-like_C"/>
</dbReference>
<dbReference type="Pfam" id="PF13361">
    <property type="entry name" value="UvrD_C"/>
    <property type="match status" value="1"/>
</dbReference>
<dbReference type="STRING" id="1797989.A3H66_01040"/>
<evidence type="ECO:0000256" key="15">
    <source>
        <dbReference type="PROSITE-ProRule" id="PRU00560"/>
    </source>
</evidence>
<dbReference type="Gene3D" id="3.40.50.300">
    <property type="entry name" value="P-loop containing nucleotide triphosphate hydrolases"/>
    <property type="match status" value="4"/>
</dbReference>
<dbReference type="Gene3D" id="3.90.320.10">
    <property type="match status" value="1"/>
</dbReference>
<keyword evidence="10" id="KW-0234">DNA repair</keyword>
<keyword evidence="3 15" id="KW-0547">Nucleotide-binding</keyword>
<comment type="caution">
    <text evidence="18">The sequence shown here is derived from an EMBL/GenBank/DDBJ whole genome shotgun (WGS) entry which is preliminary data.</text>
</comment>
<evidence type="ECO:0000259" key="17">
    <source>
        <dbReference type="PROSITE" id="PS51217"/>
    </source>
</evidence>
<dbReference type="GO" id="GO:0004527">
    <property type="term" value="F:exonuclease activity"/>
    <property type="evidence" value="ECO:0007669"/>
    <property type="project" value="UniProtKB-KW"/>
</dbReference>
<dbReference type="InterPro" id="IPR013986">
    <property type="entry name" value="DExx_box_DNA_helicase_dom_sf"/>
</dbReference>
<evidence type="ECO:0000256" key="5">
    <source>
        <dbReference type="ARBA" id="ARBA00022801"/>
    </source>
</evidence>
<comment type="catalytic activity">
    <reaction evidence="12">
        <text>Couples ATP hydrolysis with the unwinding of duplex DNA by translocating in the 3'-5' direction.</text>
        <dbReference type="EC" id="5.6.2.4"/>
    </reaction>
</comment>
<gene>
    <name evidence="18" type="ORF">A3H66_01040</name>
</gene>
<name>A0A1F5SCJ7_9BACT</name>
<dbReference type="AlphaFoldDB" id="A0A1F5SCJ7"/>
<dbReference type="EC" id="5.6.2.4" evidence="13"/>
<accession>A0A1F5SCJ7</accession>
<keyword evidence="5 15" id="KW-0378">Hydrolase</keyword>
<evidence type="ECO:0000256" key="7">
    <source>
        <dbReference type="ARBA" id="ARBA00022839"/>
    </source>
</evidence>
<feature type="domain" description="UvrD-like helicase ATP-binding" evidence="16">
    <location>
        <begin position="5"/>
        <end position="347"/>
    </location>
</feature>
<dbReference type="Proteomes" id="UP000178783">
    <property type="component" value="Unassembled WGS sequence"/>
</dbReference>
<comment type="catalytic activity">
    <reaction evidence="14">
        <text>ATP + H2O = ADP + phosphate + H(+)</text>
        <dbReference type="Rhea" id="RHEA:13065"/>
        <dbReference type="ChEBI" id="CHEBI:15377"/>
        <dbReference type="ChEBI" id="CHEBI:15378"/>
        <dbReference type="ChEBI" id="CHEBI:30616"/>
        <dbReference type="ChEBI" id="CHEBI:43474"/>
        <dbReference type="ChEBI" id="CHEBI:456216"/>
        <dbReference type="EC" id="5.6.2.4"/>
    </reaction>
</comment>
<dbReference type="GO" id="GO:0000725">
    <property type="term" value="P:recombinational repair"/>
    <property type="evidence" value="ECO:0007669"/>
    <property type="project" value="TreeGrafter"/>
</dbReference>
<dbReference type="PROSITE" id="PS51217">
    <property type="entry name" value="UVRD_HELICASE_CTER"/>
    <property type="match status" value="1"/>
</dbReference>
<evidence type="ECO:0000256" key="4">
    <source>
        <dbReference type="ARBA" id="ARBA00022763"/>
    </source>
</evidence>
<dbReference type="SUPFAM" id="SSF52540">
    <property type="entry name" value="P-loop containing nucleoside triphosphate hydrolases"/>
    <property type="match status" value="1"/>
</dbReference>
<keyword evidence="8 15" id="KW-0067">ATP-binding</keyword>
<keyword evidence="9" id="KW-0238">DNA-binding</keyword>
<keyword evidence="4" id="KW-0227">DNA damage</keyword>
<keyword evidence="7" id="KW-0269">Exonuclease</keyword>
<dbReference type="Pfam" id="PF12705">
    <property type="entry name" value="PDDEXK_1"/>
    <property type="match status" value="2"/>
</dbReference>
<evidence type="ECO:0000313" key="18">
    <source>
        <dbReference type="EMBL" id="OGF24336.1"/>
    </source>
</evidence>
<dbReference type="GO" id="GO:0005524">
    <property type="term" value="F:ATP binding"/>
    <property type="evidence" value="ECO:0007669"/>
    <property type="project" value="UniProtKB-UniRule"/>
</dbReference>
<organism evidence="18 19">
    <name type="scientific">Candidatus Falkowbacteria bacterium RIFCSPLOWO2_02_FULL_45_21</name>
    <dbReference type="NCBI Taxonomy" id="1797989"/>
    <lineage>
        <taxon>Bacteria</taxon>
        <taxon>Candidatus Falkowiibacteriota</taxon>
    </lineage>
</organism>
<feature type="binding site" evidence="15">
    <location>
        <begin position="26"/>
        <end position="33"/>
    </location>
    <ligand>
        <name>ATP</name>
        <dbReference type="ChEBI" id="CHEBI:30616"/>
    </ligand>
</feature>
<dbReference type="EMBL" id="MFFW01000026">
    <property type="protein sequence ID" value="OGF24336.1"/>
    <property type="molecule type" value="Genomic_DNA"/>
</dbReference>
<evidence type="ECO:0000256" key="6">
    <source>
        <dbReference type="ARBA" id="ARBA00022806"/>
    </source>
</evidence>
<dbReference type="Gene3D" id="1.10.486.10">
    <property type="entry name" value="PCRA, domain 4"/>
    <property type="match status" value="2"/>
</dbReference>
<evidence type="ECO:0000256" key="11">
    <source>
        <dbReference type="ARBA" id="ARBA00023235"/>
    </source>
</evidence>
<dbReference type="PANTHER" id="PTHR11070">
    <property type="entry name" value="UVRD / RECB / PCRA DNA HELICASE FAMILY MEMBER"/>
    <property type="match status" value="1"/>
</dbReference>
<dbReference type="InterPro" id="IPR011604">
    <property type="entry name" value="PDDEXK-like_dom_sf"/>
</dbReference>
<protein>
    <recommendedName>
        <fullName evidence="13">DNA 3'-5' helicase</fullName>
        <ecNumber evidence="13">5.6.2.4</ecNumber>
    </recommendedName>
</protein>
<evidence type="ECO:0000256" key="9">
    <source>
        <dbReference type="ARBA" id="ARBA00023125"/>
    </source>
</evidence>